<accession>A0A0G1KCQ3</accession>
<proteinExistence type="inferred from homology"/>
<feature type="transmembrane region" description="Helical" evidence="7">
    <location>
        <begin position="279"/>
        <end position="307"/>
    </location>
</feature>
<evidence type="ECO:0000256" key="3">
    <source>
        <dbReference type="ARBA" id="ARBA00022692"/>
    </source>
</evidence>
<organism evidence="10 11">
    <name type="scientific">Candidatus Yanofskybacteria bacterium GW2011_GWA2_44_9</name>
    <dbReference type="NCBI Taxonomy" id="1619025"/>
    <lineage>
        <taxon>Bacteria</taxon>
        <taxon>Candidatus Yanofskyibacteriota</taxon>
    </lineage>
</organism>
<keyword evidence="10" id="KW-0067">ATP-binding</keyword>
<dbReference type="InterPro" id="IPR003838">
    <property type="entry name" value="ABC3_permease_C"/>
</dbReference>
<evidence type="ECO:0000256" key="1">
    <source>
        <dbReference type="ARBA" id="ARBA00004651"/>
    </source>
</evidence>
<comment type="subcellular location">
    <subcellularLocation>
        <location evidence="1">Cell membrane</location>
        <topology evidence="1">Multi-pass membrane protein</topology>
    </subcellularLocation>
</comment>
<dbReference type="GO" id="GO:0005886">
    <property type="term" value="C:plasma membrane"/>
    <property type="evidence" value="ECO:0007669"/>
    <property type="project" value="UniProtKB-SubCell"/>
</dbReference>
<evidence type="ECO:0000256" key="2">
    <source>
        <dbReference type="ARBA" id="ARBA00022475"/>
    </source>
</evidence>
<keyword evidence="3 7" id="KW-0812">Transmembrane</keyword>
<evidence type="ECO:0000259" key="9">
    <source>
        <dbReference type="Pfam" id="PF12704"/>
    </source>
</evidence>
<name>A0A0G1KCQ3_9BACT</name>
<evidence type="ECO:0000256" key="7">
    <source>
        <dbReference type="SAM" id="Phobius"/>
    </source>
</evidence>
<reference evidence="10 11" key="1">
    <citation type="journal article" date="2015" name="Nature">
        <title>rRNA introns, odd ribosomes, and small enigmatic genomes across a large radiation of phyla.</title>
        <authorList>
            <person name="Brown C.T."/>
            <person name="Hug L.A."/>
            <person name="Thomas B.C."/>
            <person name="Sharon I."/>
            <person name="Castelle C.J."/>
            <person name="Singh A."/>
            <person name="Wilkins M.J."/>
            <person name="Williams K.H."/>
            <person name="Banfield J.F."/>
        </authorList>
    </citation>
    <scope>NUCLEOTIDE SEQUENCE [LARGE SCALE GENOMIC DNA]</scope>
</reference>
<dbReference type="PANTHER" id="PTHR30572">
    <property type="entry name" value="MEMBRANE COMPONENT OF TRANSPORTER-RELATED"/>
    <property type="match status" value="1"/>
</dbReference>
<evidence type="ECO:0000256" key="4">
    <source>
        <dbReference type="ARBA" id="ARBA00022989"/>
    </source>
</evidence>
<comment type="similarity">
    <text evidence="6">Belongs to the ABC-4 integral membrane protein family.</text>
</comment>
<dbReference type="EMBL" id="LCJR01000018">
    <property type="protein sequence ID" value="KKT81521.1"/>
    <property type="molecule type" value="Genomic_DNA"/>
</dbReference>
<keyword evidence="5 7" id="KW-0472">Membrane</keyword>
<feature type="transmembrane region" description="Helical" evidence="7">
    <location>
        <begin position="336"/>
        <end position="365"/>
    </location>
</feature>
<dbReference type="InterPro" id="IPR050250">
    <property type="entry name" value="Macrolide_Exporter_MacB"/>
</dbReference>
<evidence type="ECO:0000259" key="8">
    <source>
        <dbReference type="Pfam" id="PF02687"/>
    </source>
</evidence>
<feature type="transmembrane region" description="Helical" evidence="7">
    <location>
        <begin position="21"/>
        <end position="41"/>
    </location>
</feature>
<keyword evidence="10" id="KW-0547">Nucleotide-binding</keyword>
<feature type="transmembrane region" description="Helical" evidence="7">
    <location>
        <begin position="371"/>
        <end position="395"/>
    </location>
</feature>
<dbReference type="PANTHER" id="PTHR30572:SF4">
    <property type="entry name" value="ABC TRANSPORTER PERMEASE YTRF"/>
    <property type="match status" value="1"/>
</dbReference>
<feature type="domain" description="MacB-like periplasmic core" evidence="9">
    <location>
        <begin position="21"/>
        <end position="245"/>
    </location>
</feature>
<dbReference type="AlphaFoldDB" id="A0A0G1KCQ3"/>
<dbReference type="GO" id="GO:0005524">
    <property type="term" value="F:ATP binding"/>
    <property type="evidence" value="ECO:0007669"/>
    <property type="project" value="UniProtKB-KW"/>
</dbReference>
<evidence type="ECO:0000313" key="11">
    <source>
        <dbReference type="Proteomes" id="UP000034032"/>
    </source>
</evidence>
<feature type="domain" description="ABC3 transporter permease C-terminal" evidence="8">
    <location>
        <begin position="286"/>
        <end position="403"/>
    </location>
</feature>
<evidence type="ECO:0000313" key="10">
    <source>
        <dbReference type="EMBL" id="KKT81521.1"/>
    </source>
</evidence>
<dbReference type="GO" id="GO:0022857">
    <property type="term" value="F:transmembrane transporter activity"/>
    <property type="evidence" value="ECO:0007669"/>
    <property type="project" value="TreeGrafter"/>
</dbReference>
<dbReference type="InterPro" id="IPR025857">
    <property type="entry name" value="MacB_PCD"/>
</dbReference>
<sequence>MTLNNTLKTAIKGLTTHKSRSTLTILGIVIGITAIMLVMSVSQGAQDLILSQIQGLGSQTIIVRAGREPEGPSDFASIFTTSLRDKEVSALKNPAFVRGVVAVAPNVIGSGTALFGNETKNASMLGTMPEILQALEIQPRYGSFFSDADVSARASVAVLGSEVKKELFGDSDAIGETIKFYDRNFKVVGVFGDVGQIGAFDIDTNIIIPVTTANQYLLGANHYTVIMVRVESENIVEVAAEDIRQTLRELHGITDPDKDDFFVATQADLAERVGTITGILSALLLSVAAISLVVGGIGIMNIMLVSVTERTREIGLRKAVGATTGDILRQFLLESVILTSTGGIIGISLGAILSFGLAIILTQMLSVDWGFAFPIGGALLGFGVAALVGLVFGIYPARQASLKSPMEALRYE</sequence>
<dbReference type="Proteomes" id="UP000034032">
    <property type="component" value="Unassembled WGS sequence"/>
</dbReference>
<comment type="caution">
    <text evidence="10">The sequence shown here is derived from an EMBL/GenBank/DDBJ whole genome shotgun (WGS) entry which is preliminary data.</text>
</comment>
<evidence type="ECO:0000256" key="5">
    <source>
        <dbReference type="ARBA" id="ARBA00023136"/>
    </source>
</evidence>
<keyword evidence="4 7" id="KW-1133">Transmembrane helix</keyword>
<gene>
    <name evidence="10" type="ORF">UW79_C0018G0010</name>
</gene>
<protein>
    <submittedName>
        <fullName evidence="10">Macrolide transport system ATP-binding/permease protein</fullName>
    </submittedName>
</protein>
<evidence type="ECO:0000256" key="6">
    <source>
        <dbReference type="ARBA" id="ARBA00038076"/>
    </source>
</evidence>
<dbReference type="Pfam" id="PF12704">
    <property type="entry name" value="MacB_PCD"/>
    <property type="match status" value="1"/>
</dbReference>
<dbReference type="Pfam" id="PF02687">
    <property type="entry name" value="FtsX"/>
    <property type="match status" value="1"/>
</dbReference>
<keyword evidence="2" id="KW-1003">Cell membrane</keyword>